<name>A0ABS8E290_9ACTN</name>
<dbReference type="InterPro" id="IPR000873">
    <property type="entry name" value="AMP-dep_synth/lig_dom"/>
</dbReference>
<dbReference type="Gene3D" id="3.30.300.30">
    <property type="match status" value="1"/>
</dbReference>
<accession>A0ABS8E290</accession>
<dbReference type="Pfam" id="PF00501">
    <property type="entry name" value="AMP-binding"/>
    <property type="match status" value="1"/>
</dbReference>
<dbReference type="Gene3D" id="3.40.50.12780">
    <property type="entry name" value="N-terminal domain of ligase-like"/>
    <property type="match status" value="1"/>
</dbReference>
<dbReference type="InterPro" id="IPR025110">
    <property type="entry name" value="AMP-bd_C"/>
</dbReference>
<dbReference type="PANTHER" id="PTHR43767">
    <property type="entry name" value="LONG-CHAIN-FATTY-ACID--COA LIGASE"/>
    <property type="match status" value="1"/>
</dbReference>
<dbReference type="PANTHER" id="PTHR43767:SF12">
    <property type="entry name" value="AMP-DEPENDENT SYNTHETASE AND LIGASE"/>
    <property type="match status" value="1"/>
</dbReference>
<evidence type="ECO:0000313" key="4">
    <source>
        <dbReference type="EMBL" id="MCC0094394.1"/>
    </source>
</evidence>
<comment type="caution">
    <text evidence="4">The sequence shown here is derived from an EMBL/GenBank/DDBJ whole genome shotgun (WGS) entry which is preliminary data.</text>
</comment>
<sequence>MGARYVTDLIGAFERNAGRPAIGAGPVVMGFSEVLADTYRLAGVLGELGVARGTGLACVTDGNRPEALLVRLAAHVLGARLTQVVICPATHGLDFMLRDCAPALVVHDTPVPDSGVARIGLEELMRLARSREGRPVPVRAREEDVARVTYTGGTTGRPKGVASTFAAMAGRTDARGKGGAGGVTGKSAGGGEGAAPGGPRESVYLSVTSLAQRSGGRCLEHLREGGRVEVLGPFGVEEFAAACRRLGPVSTYLTPSMVYRLLDDPATADGVPGLARVSYGDSPVHPERLRQALTRWGARPRWRQGYGMNEAGVICRLSEADHDAGVTDRPYLLGSVGRPAPGVDVQLRDQDGAQAGPGGIGEVWVRSAMVMAGYWNQPGLTAEVMRDGWLRTGDLGHFDADGYLYLDDRVKDVVMVDGVNIYCGPVEAALTRHPAVAEAAVVGRADDRTGEEVCAFLVPAPGRVPTAAAAAEACLLVARALAPAHRPTTVFWEAALPLTDRGKPDKRRLRKRAAGSAGPLARE</sequence>
<feature type="compositionally biased region" description="Gly residues" evidence="1">
    <location>
        <begin position="177"/>
        <end position="196"/>
    </location>
</feature>
<evidence type="ECO:0000256" key="1">
    <source>
        <dbReference type="SAM" id="MobiDB-lite"/>
    </source>
</evidence>
<organism evidence="4 5">
    <name type="scientific">Streptomyces flavotricini</name>
    <dbReference type="NCBI Taxonomy" id="66888"/>
    <lineage>
        <taxon>Bacteria</taxon>
        <taxon>Bacillati</taxon>
        <taxon>Actinomycetota</taxon>
        <taxon>Actinomycetes</taxon>
        <taxon>Kitasatosporales</taxon>
        <taxon>Streptomycetaceae</taxon>
        <taxon>Streptomyces</taxon>
    </lineage>
</organism>
<feature type="region of interest" description="Disordered" evidence="1">
    <location>
        <begin position="503"/>
        <end position="523"/>
    </location>
</feature>
<dbReference type="SUPFAM" id="SSF56801">
    <property type="entry name" value="Acetyl-CoA synthetase-like"/>
    <property type="match status" value="1"/>
</dbReference>
<dbReference type="InterPro" id="IPR020845">
    <property type="entry name" value="AMP-binding_CS"/>
</dbReference>
<reference evidence="4 5" key="1">
    <citation type="submission" date="2021-08" db="EMBL/GenBank/DDBJ databases">
        <title>Genomic Architecture of Streptomyces flavotricini NGL1 and Streptomyces erythrochromogenes HMS4 With Differential Plant Beneficial attributes and laccase production capabilities.</title>
        <authorList>
            <person name="Salwan R."/>
            <person name="Kaur R."/>
            <person name="Sharma V."/>
        </authorList>
    </citation>
    <scope>NUCLEOTIDE SEQUENCE [LARGE SCALE GENOMIC DNA]</scope>
    <source>
        <strain evidence="4 5">NGL1</strain>
    </source>
</reference>
<dbReference type="EMBL" id="JAINUL010000001">
    <property type="protein sequence ID" value="MCC0094394.1"/>
    <property type="molecule type" value="Genomic_DNA"/>
</dbReference>
<proteinExistence type="predicted"/>
<feature type="compositionally biased region" description="Basic residues" evidence="1">
    <location>
        <begin position="504"/>
        <end position="513"/>
    </location>
</feature>
<protein>
    <submittedName>
        <fullName evidence="4">AMP-binding protein</fullName>
    </submittedName>
</protein>
<dbReference type="InterPro" id="IPR050237">
    <property type="entry name" value="ATP-dep_AMP-bd_enzyme"/>
</dbReference>
<feature type="domain" description="AMP-binding enzyme C-terminal" evidence="3">
    <location>
        <begin position="426"/>
        <end position="503"/>
    </location>
</feature>
<dbReference type="InterPro" id="IPR045851">
    <property type="entry name" value="AMP-bd_C_sf"/>
</dbReference>
<dbReference type="PROSITE" id="PS00455">
    <property type="entry name" value="AMP_BINDING"/>
    <property type="match status" value="1"/>
</dbReference>
<evidence type="ECO:0000259" key="2">
    <source>
        <dbReference type="Pfam" id="PF00501"/>
    </source>
</evidence>
<dbReference type="InterPro" id="IPR042099">
    <property type="entry name" value="ANL_N_sf"/>
</dbReference>
<dbReference type="Pfam" id="PF13193">
    <property type="entry name" value="AMP-binding_C"/>
    <property type="match status" value="1"/>
</dbReference>
<evidence type="ECO:0000313" key="5">
    <source>
        <dbReference type="Proteomes" id="UP001520654"/>
    </source>
</evidence>
<feature type="region of interest" description="Disordered" evidence="1">
    <location>
        <begin position="173"/>
        <end position="200"/>
    </location>
</feature>
<dbReference type="Proteomes" id="UP001520654">
    <property type="component" value="Unassembled WGS sequence"/>
</dbReference>
<keyword evidence="5" id="KW-1185">Reference proteome</keyword>
<gene>
    <name evidence="4" type="ORF">K7B10_06235</name>
</gene>
<dbReference type="RefSeq" id="WP_229334960.1">
    <property type="nucleotide sequence ID" value="NZ_JAINUL010000001.1"/>
</dbReference>
<feature type="domain" description="AMP-dependent synthetase/ligase" evidence="2">
    <location>
        <begin position="14"/>
        <end position="375"/>
    </location>
</feature>
<evidence type="ECO:0000259" key="3">
    <source>
        <dbReference type="Pfam" id="PF13193"/>
    </source>
</evidence>